<reference evidence="1 2" key="1">
    <citation type="submission" date="2019-02" db="EMBL/GenBank/DDBJ databases">
        <title>Deep-cultivation of Planctomycetes and their phenomic and genomic characterization uncovers novel biology.</title>
        <authorList>
            <person name="Wiegand S."/>
            <person name="Jogler M."/>
            <person name="Boedeker C."/>
            <person name="Pinto D."/>
            <person name="Vollmers J."/>
            <person name="Rivas-Marin E."/>
            <person name="Kohn T."/>
            <person name="Peeters S.H."/>
            <person name="Heuer A."/>
            <person name="Rast P."/>
            <person name="Oberbeckmann S."/>
            <person name="Bunk B."/>
            <person name="Jeske O."/>
            <person name="Meyerdierks A."/>
            <person name="Storesund J.E."/>
            <person name="Kallscheuer N."/>
            <person name="Luecker S."/>
            <person name="Lage O.M."/>
            <person name="Pohl T."/>
            <person name="Merkel B.J."/>
            <person name="Hornburger P."/>
            <person name="Mueller R.-W."/>
            <person name="Bruemmer F."/>
            <person name="Labrenz M."/>
            <person name="Spormann A.M."/>
            <person name="Op Den Camp H."/>
            <person name="Overmann J."/>
            <person name="Amann R."/>
            <person name="Jetten M.S.M."/>
            <person name="Mascher T."/>
            <person name="Medema M.H."/>
            <person name="Devos D.P."/>
            <person name="Kaster A.-K."/>
            <person name="Ovreas L."/>
            <person name="Rohde M."/>
            <person name="Galperin M.Y."/>
            <person name="Jogler C."/>
        </authorList>
    </citation>
    <scope>NUCLEOTIDE SEQUENCE [LARGE SCALE GENOMIC DNA]</scope>
    <source>
        <strain evidence="1 2">Pla52n</strain>
    </source>
</reference>
<sequence length="80" mass="8541">MISSDMPRSADVELWLHCGGQRFELGQVGGEILILAKPEPIPGGEAVVETIIDGHSQRFSIGVIAAHSGESKRIAFSRPS</sequence>
<comment type="caution">
    <text evidence="1">The sequence shown here is derived from an EMBL/GenBank/DDBJ whole genome shotgun (WGS) entry which is preliminary data.</text>
</comment>
<organism evidence="1 2">
    <name type="scientific">Stieleria varia</name>
    <dbReference type="NCBI Taxonomy" id="2528005"/>
    <lineage>
        <taxon>Bacteria</taxon>
        <taxon>Pseudomonadati</taxon>
        <taxon>Planctomycetota</taxon>
        <taxon>Planctomycetia</taxon>
        <taxon>Pirellulales</taxon>
        <taxon>Pirellulaceae</taxon>
        <taxon>Stieleria</taxon>
    </lineage>
</organism>
<dbReference type="AlphaFoldDB" id="A0A5C6AZA9"/>
<name>A0A5C6AZA9_9BACT</name>
<dbReference type="Proteomes" id="UP000320176">
    <property type="component" value="Unassembled WGS sequence"/>
</dbReference>
<evidence type="ECO:0000313" key="1">
    <source>
        <dbReference type="EMBL" id="TWU04817.1"/>
    </source>
</evidence>
<protein>
    <submittedName>
        <fullName evidence="1">Uncharacterized protein</fullName>
    </submittedName>
</protein>
<gene>
    <name evidence="1" type="ORF">Pla52n_28610</name>
</gene>
<dbReference type="EMBL" id="SJPN01000003">
    <property type="protein sequence ID" value="TWU04817.1"/>
    <property type="molecule type" value="Genomic_DNA"/>
</dbReference>
<dbReference type="RefSeq" id="WP_146520166.1">
    <property type="nucleotide sequence ID" value="NZ_CP151726.1"/>
</dbReference>
<accession>A0A5C6AZA9</accession>
<evidence type="ECO:0000313" key="2">
    <source>
        <dbReference type="Proteomes" id="UP000320176"/>
    </source>
</evidence>
<proteinExistence type="predicted"/>
<dbReference type="OrthoDB" id="284113at2"/>
<keyword evidence="2" id="KW-1185">Reference proteome</keyword>